<proteinExistence type="predicted"/>
<evidence type="ECO:0000256" key="1">
    <source>
        <dbReference type="ARBA" id="ARBA00000085"/>
    </source>
</evidence>
<feature type="transmembrane region" description="Helical" evidence="9">
    <location>
        <begin position="112"/>
        <end position="130"/>
    </location>
</feature>
<dbReference type="EC" id="2.7.13.3" evidence="2"/>
<accession>A0AAD1NUQ0</accession>
<keyword evidence="4" id="KW-0808">Transferase</keyword>
<sequence length="411" mass="43786">MFEYEVVGEDRRPAIWLSIILIVIGMLGCLVSTAFSPMAIRVTAPNPAGLTALHGIATFTADVVVPIWLLRRHRQPFTVTLVTAAISLVLPIGNTVPLIALACLLGRRRGAASWWATAAVAVTTTIVGVVDATRSPKAASTIKSLLSPANTPGTADLTVSWPTVAAFIVAGLIISISSGLWRRTQRAATSLTRERDVARATNAKLGDELSRREERERIAQEIHDQLGHRLSLLSLQSGALETQLRGNPDAAKAAHEVQAGTAAAVKDLHSLLSVLTESHVTPDLPPLSNLAEVIDASSGAGQPLNSSVFIEDANRVDPAVSRAVYRIIQELLTNAAKHAPGQTTTLRVRGNPQNGISIDATNGYIGGWAGGPSAHSRGLRGITERVELLEGSLHYGLDDNLFHVHVDIPWR</sequence>
<evidence type="ECO:0000259" key="10">
    <source>
        <dbReference type="Pfam" id="PF07730"/>
    </source>
</evidence>
<evidence type="ECO:0000256" key="9">
    <source>
        <dbReference type="SAM" id="Phobius"/>
    </source>
</evidence>
<evidence type="ECO:0000313" key="12">
    <source>
        <dbReference type="Proteomes" id="UP000825072"/>
    </source>
</evidence>
<dbReference type="InterPro" id="IPR011712">
    <property type="entry name" value="Sig_transdc_His_kin_sub3_dim/P"/>
</dbReference>
<feature type="domain" description="Signal transduction histidine kinase subgroup 3 dimerisation and phosphoacceptor" evidence="10">
    <location>
        <begin position="214"/>
        <end position="277"/>
    </location>
</feature>
<dbReference type="GO" id="GO:0016020">
    <property type="term" value="C:membrane"/>
    <property type="evidence" value="ECO:0007669"/>
    <property type="project" value="InterPro"/>
</dbReference>
<dbReference type="RefSeq" id="WP_221265147.1">
    <property type="nucleotide sequence ID" value="NZ_AP024747.1"/>
</dbReference>
<comment type="catalytic activity">
    <reaction evidence="1">
        <text>ATP + protein L-histidine = ADP + protein N-phospho-L-histidine.</text>
        <dbReference type="EC" id="2.7.13.3"/>
    </reaction>
</comment>
<keyword evidence="9" id="KW-0472">Membrane</keyword>
<dbReference type="GO" id="GO:0000155">
    <property type="term" value="F:phosphorelay sensor kinase activity"/>
    <property type="evidence" value="ECO:0007669"/>
    <property type="project" value="InterPro"/>
</dbReference>
<evidence type="ECO:0000256" key="7">
    <source>
        <dbReference type="ARBA" id="ARBA00022840"/>
    </source>
</evidence>
<dbReference type="Gene3D" id="3.30.565.10">
    <property type="entry name" value="Histidine kinase-like ATPase, C-terminal domain"/>
    <property type="match status" value="1"/>
</dbReference>
<name>A0AAD1NUQ0_9ACTN</name>
<reference evidence="11" key="1">
    <citation type="submission" date="2021-06" db="EMBL/GenBank/DDBJ databases">
        <title>Genome sequence of Cutibacterium modestum strain KB17-24694.</title>
        <authorList>
            <person name="Dekio I."/>
            <person name="Asahina A."/>
            <person name="Nishida M."/>
        </authorList>
    </citation>
    <scope>NUCLEOTIDE SEQUENCE</scope>
    <source>
        <strain evidence="11">KB17-24694</strain>
    </source>
</reference>
<evidence type="ECO:0000256" key="8">
    <source>
        <dbReference type="ARBA" id="ARBA00023012"/>
    </source>
</evidence>
<feature type="transmembrane region" description="Helical" evidence="9">
    <location>
        <begin position="81"/>
        <end position="105"/>
    </location>
</feature>
<feature type="transmembrane region" description="Helical" evidence="9">
    <location>
        <begin position="159"/>
        <end position="181"/>
    </location>
</feature>
<keyword evidence="5" id="KW-0547">Nucleotide-binding</keyword>
<gene>
    <name evidence="11" type="ORF">KB1_03250</name>
</gene>
<feature type="transmembrane region" description="Helical" evidence="9">
    <location>
        <begin position="48"/>
        <end position="69"/>
    </location>
</feature>
<dbReference type="CDD" id="cd16917">
    <property type="entry name" value="HATPase_UhpB-NarQ-NarX-like"/>
    <property type="match status" value="1"/>
</dbReference>
<protein>
    <recommendedName>
        <fullName evidence="2">histidine kinase</fullName>
        <ecNumber evidence="2">2.7.13.3</ecNumber>
    </recommendedName>
</protein>
<dbReference type="GO" id="GO:0046983">
    <property type="term" value="F:protein dimerization activity"/>
    <property type="evidence" value="ECO:0007669"/>
    <property type="project" value="InterPro"/>
</dbReference>
<organism evidence="11 12">
    <name type="scientific">Cutibacterium modestum</name>
    <dbReference type="NCBI Taxonomy" id="2559073"/>
    <lineage>
        <taxon>Bacteria</taxon>
        <taxon>Bacillati</taxon>
        <taxon>Actinomycetota</taxon>
        <taxon>Actinomycetes</taxon>
        <taxon>Propionibacteriales</taxon>
        <taxon>Propionibacteriaceae</taxon>
        <taxon>Cutibacterium</taxon>
    </lineage>
</organism>
<dbReference type="Gene3D" id="1.20.5.1930">
    <property type="match status" value="1"/>
</dbReference>
<dbReference type="PANTHER" id="PTHR24421">
    <property type="entry name" value="NITRATE/NITRITE SENSOR PROTEIN NARX-RELATED"/>
    <property type="match status" value="1"/>
</dbReference>
<dbReference type="PANTHER" id="PTHR24421:SF10">
    <property type="entry name" value="NITRATE_NITRITE SENSOR PROTEIN NARQ"/>
    <property type="match status" value="1"/>
</dbReference>
<dbReference type="GO" id="GO:0005524">
    <property type="term" value="F:ATP binding"/>
    <property type="evidence" value="ECO:0007669"/>
    <property type="project" value="UniProtKB-KW"/>
</dbReference>
<feature type="transmembrane region" description="Helical" evidence="9">
    <location>
        <begin position="15"/>
        <end position="36"/>
    </location>
</feature>
<evidence type="ECO:0000256" key="6">
    <source>
        <dbReference type="ARBA" id="ARBA00022777"/>
    </source>
</evidence>
<evidence type="ECO:0000313" key="11">
    <source>
        <dbReference type="EMBL" id="BCY24335.1"/>
    </source>
</evidence>
<keyword evidence="7" id="KW-0067">ATP-binding</keyword>
<evidence type="ECO:0000256" key="2">
    <source>
        <dbReference type="ARBA" id="ARBA00012438"/>
    </source>
</evidence>
<dbReference type="EMBL" id="AP024747">
    <property type="protein sequence ID" value="BCY24335.1"/>
    <property type="molecule type" value="Genomic_DNA"/>
</dbReference>
<evidence type="ECO:0000256" key="3">
    <source>
        <dbReference type="ARBA" id="ARBA00022553"/>
    </source>
</evidence>
<keyword evidence="9" id="KW-1133">Transmembrane helix</keyword>
<dbReference type="InterPro" id="IPR036890">
    <property type="entry name" value="HATPase_C_sf"/>
</dbReference>
<dbReference type="SUPFAM" id="SSF55874">
    <property type="entry name" value="ATPase domain of HSP90 chaperone/DNA topoisomerase II/histidine kinase"/>
    <property type="match status" value="1"/>
</dbReference>
<keyword evidence="9" id="KW-0812">Transmembrane</keyword>
<keyword evidence="3" id="KW-0597">Phosphoprotein</keyword>
<evidence type="ECO:0000256" key="5">
    <source>
        <dbReference type="ARBA" id="ARBA00022741"/>
    </source>
</evidence>
<dbReference type="AlphaFoldDB" id="A0AAD1NUQ0"/>
<dbReference type="InterPro" id="IPR050482">
    <property type="entry name" value="Sensor_HK_TwoCompSys"/>
</dbReference>
<evidence type="ECO:0000256" key="4">
    <source>
        <dbReference type="ARBA" id="ARBA00022679"/>
    </source>
</evidence>
<keyword evidence="8" id="KW-0902">Two-component regulatory system</keyword>
<keyword evidence="6" id="KW-0418">Kinase</keyword>
<dbReference type="Pfam" id="PF07730">
    <property type="entry name" value="HisKA_3"/>
    <property type="match status" value="1"/>
</dbReference>
<dbReference type="Proteomes" id="UP000825072">
    <property type="component" value="Chromosome 1"/>
</dbReference>